<dbReference type="SUPFAM" id="SSF51445">
    <property type="entry name" value="(Trans)glycosidases"/>
    <property type="match status" value="1"/>
</dbReference>
<comment type="catalytic activity">
    <reaction evidence="1">
        <text>Hydrolysis of (1-&gt;3)-beta-D-glucosidic linkages in (1-&gt;3)-beta-D-glucans.</text>
        <dbReference type="EC" id="3.2.1.39"/>
    </reaction>
</comment>
<dbReference type="Gene3D" id="3.20.20.80">
    <property type="entry name" value="Glycosidases"/>
    <property type="match status" value="1"/>
</dbReference>
<evidence type="ECO:0000313" key="10">
    <source>
        <dbReference type="EMBL" id="BBH02275.1"/>
    </source>
</evidence>
<evidence type="ECO:0000259" key="9">
    <source>
        <dbReference type="Pfam" id="PF07727"/>
    </source>
</evidence>
<dbReference type="AlphaFoldDB" id="A0A4Y1RE35"/>
<dbReference type="InterPro" id="IPR017853">
    <property type="entry name" value="GH"/>
</dbReference>
<dbReference type="InterPro" id="IPR043502">
    <property type="entry name" value="DNA/RNA_pol_sf"/>
</dbReference>
<gene>
    <name evidence="10" type="ORF">Prudu_012793</name>
</gene>
<feature type="non-terminal residue" evidence="10">
    <location>
        <position position="1"/>
    </location>
</feature>
<dbReference type="EC" id="3.2.1.39" evidence="3"/>
<proteinExistence type="inferred from homology"/>
<dbReference type="InterPro" id="IPR000490">
    <property type="entry name" value="Glyco_hydro_17"/>
</dbReference>
<accession>A0A4Y1RE35</accession>
<evidence type="ECO:0000256" key="6">
    <source>
        <dbReference type="ARBA" id="ARBA00033335"/>
    </source>
</evidence>
<dbReference type="PANTHER" id="PTHR11439">
    <property type="entry name" value="GAG-POL-RELATED RETROTRANSPOSON"/>
    <property type="match status" value="1"/>
</dbReference>
<evidence type="ECO:0000256" key="5">
    <source>
        <dbReference type="ARBA" id="ARBA00023295"/>
    </source>
</evidence>
<protein>
    <recommendedName>
        <fullName evidence="3">glucan endo-1,3-beta-D-glucosidase</fullName>
        <ecNumber evidence="3">3.2.1.39</ecNumber>
    </recommendedName>
    <alternativeName>
        <fullName evidence="6">(1-&gt;3)-beta-glucan endohydrolase</fullName>
    </alternativeName>
    <alternativeName>
        <fullName evidence="7">Beta-1,3-endoglucanase</fullName>
    </alternativeName>
</protein>
<evidence type="ECO:0000256" key="8">
    <source>
        <dbReference type="RuleBase" id="RU004335"/>
    </source>
</evidence>
<dbReference type="CDD" id="cd09272">
    <property type="entry name" value="RNase_HI_RT_Ty1"/>
    <property type="match status" value="1"/>
</dbReference>
<comment type="similarity">
    <text evidence="2 8">Belongs to the glycosyl hydrolase 17 family.</text>
</comment>
<dbReference type="InterPro" id="IPR013103">
    <property type="entry name" value="RVT_2"/>
</dbReference>
<organism evidence="10">
    <name type="scientific">Prunus dulcis</name>
    <name type="common">Almond</name>
    <name type="synonym">Amygdalus dulcis</name>
    <dbReference type="NCBI Taxonomy" id="3755"/>
    <lineage>
        <taxon>Eukaryota</taxon>
        <taxon>Viridiplantae</taxon>
        <taxon>Streptophyta</taxon>
        <taxon>Embryophyta</taxon>
        <taxon>Tracheophyta</taxon>
        <taxon>Spermatophyta</taxon>
        <taxon>Magnoliopsida</taxon>
        <taxon>eudicotyledons</taxon>
        <taxon>Gunneridae</taxon>
        <taxon>Pentapetalae</taxon>
        <taxon>rosids</taxon>
        <taxon>fabids</taxon>
        <taxon>Rosales</taxon>
        <taxon>Rosaceae</taxon>
        <taxon>Amygdaloideae</taxon>
        <taxon>Amygdaleae</taxon>
        <taxon>Prunus</taxon>
    </lineage>
</organism>
<evidence type="ECO:0000256" key="2">
    <source>
        <dbReference type="ARBA" id="ARBA00008773"/>
    </source>
</evidence>
<dbReference type="GO" id="GO:0005975">
    <property type="term" value="P:carbohydrate metabolic process"/>
    <property type="evidence" value="ECO:0007669"/>
    <property type="project" value="InterPro"/>
</dbReference>
<dbReference type="GO" id="GO:0042973">
    <property type="term" value="F:glucan endo-1,3-beta-D-glucosidase activity"/>
    <property type="evidence" value="ECO:0007669"/>
    <property type="project" value="UniProtKB-EC"/>
</dbReference>
<feature type="domain" description="Reverse transcriptase Ty1/copia-type" evidence="9">
    <location>
        <begin position="55"/>
        <end position="110"/>
    </location>
</feature>
<evidence type="ECO:0000256" key="1">
    <source>
        <dbReference type="ARBA" id="ARBA00000382"/>
    </source>
</evidence>
<dbReference type="Pfam" id="PF07727">
    <property type="entry name" value="RVT_2"/>
    <property type="match status" value="1"/>
</dbReference>
<dbReference type="PANTHER" id="PTHR11439:SF467">
    <property type="entry name" value="INTEGRASE CATALYTIC DOMAIN-CONTAINING PROTEIN"/>
    <property type="match status" value="1"/>
</dbReference>
<name>A0A4Y1RE35_PRUDU</name>
<dbReference type="EMBL" id="AP019300">
    <property type="protein sequence ID" value="BBH02275.1"/>
    <property type="molecule type" value="Genomic_DNA"/>
</dbReference>
<evidence type="ECO:0000256" key="3">
    <source>
        <dbReference type="ARBA" id="ARBA00012780"/>
    </source>
</evidence>
<dbReference type="Pfam" id="PF00332">
    <property type="entry name" value="Glyco_hydro_17"/>
    <property type="match status" value="1"/>
</dbReference>
<dbReference type="SUPFAM" id="SSF56672">
    <property type="entry name" value="DNA/RNA polymerases"/>
    <property type="match status" value="1"/>
</dbReference>
<keyword evidence="5" id="KW-0326">Glycosidase</keyword>
<sequence length="422" mass="47238">SYLVLIEFETVAEPIGVCYGRVAKNLPPDPEVSEALKYLKWVQAIKEEMKALEKNQTWTLETIPRGKKTIECRWVFTIKHNAYGSIERYKARLVAKGYTQTYGSRWTQVFLGIEVARSQQGIFLSQRKYVLDLLTDIGMLYCKPADTPIVQNHHLGEYPDQVPTNKERYQRLVGRLIYLSHTRPDIAYAVSVVSQFMHSPSEDHMNAVLRILRYLKSAPGKGLMFSKHGHLNIDGYSDVDWAGNVTDRKSTSGYFTFVGGNLVTWRSKKQNVVALFSAEADISNIELIIVVQNQDIQSLGNDIGAATALLENNVLNYFPDVKFRYLAVGNEINPQDAEAKYVLSAMQNIKTTIASAHLQDQIKVSTAIDMSLLGSSYPPSAGSFSKAASSYINLIITFLASNGSLLLANVYPYFSYIGDTKC</sequence>
<evidence type="ECO:0000256" key="4">
    <source>
        <dbReference type="ARBA" id="ARBA00022801"/>
    </source>
</evidence>
<evidence type="ECO:0000256" key="7">
    <source>
        <dbReference type="ARBA" id="ARBA00033417"/>
    </source>
</evidence>
<keyword evidence="4" id="KW-0378">Hydrolase</keyword>
<reference evidence="10" key="1">
    <citation type="journal article" date="2019" name="Science">
        <title>Mutation of a bHLH transcription factor allowed almond domestication.</title>
        <authorList>
            <person name="Sanchez-Perez R."/>
            <person name="Pavan S."/>
            <person name="Mazzeo R."/>
            <person name="Moldovan C."/>
            <person name="Aiese Cigliano R."/>
            <person name="Del Cueto J."/>
            <person name="Ricciardi F."/>
            <person name="Lotti C."/>
            <person name="Ricciardi L."/>
            <person name="Dicenta F."/>
            <person name="Lopez-Marques R.L."/>
            <person name="Lindberg Moller B."/>
        </authorList>
    </citation>
    <scope>NUCLEOTIDE SEQUENCE</scope>
</reference>